<dbReference type="PANTHER" id="PTHR43798:SF31">
    <property type="entry name" value="AB HYDROLASE SUPERFAMILY PROTEIN YCLE"/>
    <property type="match status" value="1"/>
</dbReference>
<keyword evidence="6" id="KW-1185">Reference proteome</keyword>
<dbReference type="SUPFAM" id="SSF53474">
    <property type="entry name" value="alpha/beta-Hydrolases"/>
    <property type="match status" value="1"/>
</dbReference>
<feature type="active site" description="Charge relay system" evidence="2">
    <location>
        <position position="208"/>
    </location>
</feature>
<evidence type="ECO:0000313" key="5">
    <source>
        <dbReference type="EMBL" id="PTX59604.1"/>
    </source>
</evidence>
<dbReference type="PANTHER" id="PTHR43798">
    <property type="entry name" value="MONOACYLGLYCEROL LIPASE"/>
    <property type="match status" value="1"/>
</dbReference>
<protein>
    <submittedName>
        <fullName evidence="5">Carboxylesterase</fullName>
    </submittedName>
</protein>
<dbReference type="InterPro" id="IPR012354">
    <property type="entry name" value="Esterase_lipase"/>
</dbReference>
<dbReference type="InterPro" id="IPR022742">
    <property type="entry name" value="Hydrolase_4"/>
</dbReference>
<evidence type="ECO:0000256" key="3">
    <source>
        <dbReference type="PIRSR" id="PIRSR017388-2"/>
    </source>
</evidence>
<evidence type="ECO:0000259" key="4">
    <source>
        <dbReference type="Pfam" id="PF12146"/>
    </source>
</evidence>
<dbReference type="PIRSF" id="PIRSF017388">
    <property type="entry name" value="Esterase_lipase"/>
    <property type="match status" value="1"/>
</dbReference>
<keyword evidence="1" id="KW-0378">Hydrolase</keyword>
<dbReference type="GO" id="GO:0016020">
    <property type="term" value="C:membrane"/>
    <property type="evidence" value="ECO:0007669"/>
    <property type="project" value="TreeGrafter"/>
</dbReference>
<dbReference type="RefSeq" id="WP_170109588.1">
    <property type="nucleotide sequence ID" value="NZ_QBKR01000011.1"/>
</dbReference>
<dbReference type="Gene3D" id="3.40.50.1820">
    <property type="entry name" value="alpha/beta hydrolase"/>
    <property type="match status" value="1"/>
</dbReference>
<feature type="active site" description="Nucleophile" evidence="2">
    <location>
        <position position="78"/>
    </location>
</feature>
<organism evidence="5 6">
    <name type="scientific">Melghirimyces profundicolus</name>
    <dbReference type="NCBI Taxonomy" id="1242148"/>
    <lineage>
        <taxon>Bacteria</taxon>
        <taxon>Bacillati</taxon>
        <taxon>Bacillota</taxon>
        <taxon>Bacilli</taxon>
        <taxon>Bacillales</taxon>
        <taxon>Thermoactinomycetaceae</taxon>
        <taxon>Melghirimyces</taxon>
    </lineage>
</organism>
<feature type="binding site" evidence="3">
    <location>
        <position position="10"/>
    </location>
    <ligand>
        <name>substrate</name>
    </ligand>
</feature>
<dbReference type="Pfam" id="PF12146">
    <property type="entry name" value="Hydrolase_4"/>
    <property type="match status" value="1"/>
</dbReference>
<dbReference type="Proteomes" id="UP000244240">
    <property type="component" value="Unassembled WGS sequence"/>
</dbReference>
<accession>A0A2T6BU69</accession>
<dbReference type="GO" id="GO:0052689">
    <property type="term" value="F:carboxylic ester hydrolase activity"/>
    <property type="evidence" value="ECO:0007669"/>
    <property type="project" value="InterPro"/>
</dbReference>
<feature type="binding site" evidence="3">
    <location>
        <position position="79"/>
    </location>
    <ligand>
        <name>substrate</name>
    </ligand>
</feature>
<comment type="caution">
    <text evidence="5">The sequence shown here is derived from an EMBL/GenBank/DDBJ whole genome shotgun (WGS) entry which is preliminary data.</text>
</comment>
<evidence type="ECO:0000256" key="2">
    <source>
        <dbReference type="PIRSR" id="PIRSR017388-1"/>
    </source>
</evidence>
<dbReference type="InterPro" id="IPR029058">
    <property type="entry name" value="AB_hydrolase_fold"/>
</dbReference>
<dbReference type="InterPro" id="IPR050266">
    <property type="entry name" value="AB_hydrolase_sf"/>
</dbReference>
<dbReference type="EMBL" id="QBKR01000011">
    <property type="protein sequence ID" value="PTX59604.1"/>
    <property type="molecule type" value="Genomic_DNA"/>
</dbReference>
<name>A0A2T6BU69_9BACL</name>
<proteinExistence type="predicted"/>
<dbReference type="AlphaFoldDB" id="A0A2T6BU69"/>
<evidence type="ECO:0000313" key="6">
    <source>
        <dbReference type="Proteomes" id="UP000244240"/>
    </source>
</evidence>
<evidence type="ECO:0000256" key="1">
    <source>
        <dbReference type="ARBA" id="ARBA00022801"/>
    </source>
</evidence>
<feature type="domain" description="Serine aminopeptidase S33" evidence="4">
    <location>
        <begin position="5"/>
        <end position="214"/>
    </location>
</feature>
<sequence>MKGYLLLHGFAGSPDDLGPLPEMLKKDGGTLHCPLLAGHGSGRDHMKSATWKDWVASAENALDQLKPLSSEVNVIGFSMGALIGVVLARHHPVDRLVLLSPPTLPNPRELFRGMTDVVKGQLKATDSAASMAYLKEYFRRLTRSPMHAINELYELIKAVEPLYDELEVPTLILQGQKDDLTHPKGARRIHSRLPAREKKLVLLPRSRHLICADCEVDRVMEEIRAFLALSPQTPKQKAR</sequence>
<feature type="active site" description="Charge relay system" evidence="2">
    <location>
        <position position="178"/>
    </location>
</feature>
<gene>
    <name evidence="5" type="ORF">C8P63_11138</name>
</gene>
<reference evidence="5 6" key="1">
    <citation type="submission" date="2018-04" db="EMBL/GenBank/DDBJ databases">
        <title>Genomic Encyclopedia of Archaeal and Bacterial Type Strains, Phase II (KMG-II): from individual species to whole genera.</title>
        <authorList>
            <person name="Goeker M."/>
        </authorList>
    </citation>
    <scope>NUCLEOTIDE SEQUENCE [LARGE SCALE GENOMIC DNA]</scope>
    <source>
        <strain evidence="5 6">DSM 45787</strain>
    </source>
</reference>